<keyword evidence="1" id="KW-0472">Membrane</keyword>
<dbReference type="PANTHER" id="PTHR42085:SF1">
    <property type="entry name" value="F-BOX DOMAIN-CONTAINING PROTEIN"/>
    <property type="match status" value="1"/>
</dbReference>
<gene>
    <name evidence="2" type="ORF">EJ05DRAFT_511639</name>
</gene>
<evidence type="ECO:0000313" key="3">
    <source>
        <dbReference type="Proteomes" id="UP000799437"/>
    </source>
</evidence>
<accession>A0A6A6W1R1</accession>
<organism evidence="2 3">
    <name type="scientific">Pseudovirgaria hyperparasitica</name>
    <dbReference type="NCBI Taxonomy" id="470096"/>
    <lineage>
        <taxon>Eukaryota</taxon>
        <taxon>Fungi</taxon>
        <taxon>Dikarya</taxon>
        <taxon>Ascomycota</taxon>
        <taxon>Pezizomycotina</taxon>
        <taxon>Dothideomycetes</taxon>
        <taxon>Dothideomycetes incertae sedis</taxon>
        <taxon>Acrospermales</taxon>
        <taxon>Acrospermaceae</taxon>
        <taxon>Pseudovirgaria</taxon>
    </lineage>
</organism>
<dbReference type="InterPro" id="IPR038883">
    <property type="entry name" value="AN11006-like"/>
</dbReference>
<dbReference type="Proteomes" id="UP000799437">
    <property type="component" value="Unassembled WGS sequence"/>
</dbReference>
<dbReference type="AlphaFoldDB" id="A0A6A6W1R1"/>
<keyword evidence="1" id="KW-0812">Transmembrane</keyword>
<keyword evidence="3" id="KW-1185">Reference proteome</keyword>
<reference evidence="2" key="1">
    <citation type="journal article" date="2020" name="Stud. Mycol.">
        <title>101 Dothideomycetes genomes: a test case for predicting lifestyles and emergence of pathogens.</title>
        <authorList>
            <person name="Haridas S."/>
            <person name="Albert R."/>
            <person name="Binder M."/>
            <person name="Bloem J."/>
            <person name="Labutti K."/>
            <person name="Salamov A."/>
            <person name="Andreopoulos B."/>
            <person name="Baker S."/>
            <person name="Barry K."/>
            <person name="Bills G."/>
            <person name="Bluhm B."/>
            <person name="Cannon C."/>
            <person name="Castanera R."/>
            <person name="Culley D."/>
            <person name="Daum C."/>
            <person name="Ezra D."/>
            <person name="Gonzalez J."/>
            <person name="Henrissat B."/>
            <person name="Kuo A."/>
            <person name="Liang C."/>
            <person name="Lipzen A."/>
            <person name="Lutzoni F."/>
            <person name="Magnuson J."/>
            <person name="Mondo S."/>
            <person name="Nolan M."/>
            <person name="Ohm R."/>
            <person name="Pangilinan J."/>
            <person name="Park H.-J."/>
            <person name="Ramirez L."/>
            <person name="Alfaro M."/>
            <person name="Sun H."/>
            <person name="Tritt A."/>
            <person name="Yoshinaga Y."/>
            <person name="Zwiers L.-H."/>
            <person name="Turgeon B."/>
            <person name="Goodwin S."/>
            <person name="Spatafora J."/>
            <person name="Crous P."/>
            <person name="Grigoriev I."/>
        </authorList>
    </citation>
    <scope>NUCLEOTIDE SEQUENCE</scope>
    <source>
        <strain evidence="2">CBS 121739</strain>
    </source>
</reference>
<dbReference type="GeneID" id="54489311"/>
<dbReference type="OrthoDB" id="62952at2759"/>
<name>A0A6A6W1R1_9PEZI</name>
<feature type="transmembrane region" description="Helical" evidence="1">
    <location>
        <begin position="6"/>
        <end position="27"/>
    </location>
</feature>
<proteinExistence type="predicted"/>
<dbReference type="EMBL" id="ML996574">
    <property type="protein sequence ID" value="KAF2756858.1"/>
    <property type="molecule type" value="Genomic_DNA"/>
</dbReference>
<evidence type="ECO:0000313" key="2">
    <source>
        <dbReference type="EMBL" id="KAF2756858.1"/>
    </source>
</evidence>
<protein>
    <submittedName>
        <fullName evidence="2">Uncharacterized protein</fullName>
    </submittedName>
</protein>
<dbReference type="PANTHER" id="PTHR42085">
    <property type="entry name" value="F-BOX DOMAIN-CONTAINING PROTEIN"/>
    <property type="match status" value="1"/>
</dbReference>
<evidence type="ECO:0000256" key="1">
    <source>
        <dbReference type="SAM" id="Phobius"/>
    </source>
</evidence>
<keyword evidence="1" id="KW-1133">Transmembrane helix</keyword>
<sequence length="296" mass="34514">MALDHGTISTLAVAILISVPLLFVYWLSTRPQQEMKPFPFLNLPAELRDMVYDELLPEEGISYPTKTPQRSQTRLDRFNSLFNRRSSLSKHAGVMMANHQLHREFHDVMSAKSKFTLYVDEHNYKDASLWTISAQMLKSIRRCELRFATTPAMMGTHDPRFMPLEWALCDRVCEKLRKCERLESVTLHIRPISNPLWNPLWVWYHASQAFKTAEGVKFDSIRFSLDSWTPGENQLGRWLENRLRRSSVDGLWKWECVRGHFIADDSDTRQPIRDFCGIIYEDCHVCHPPTETADAV</sequence>
<dbReference type="RefSeq" id="XP_033599309.1">
    <property type="nucleotide sequence ID" value="XM_033748257.1"/>
</dbReference>